<dbReference type="Proteomes" id="UP000587991">
    <property type="component" value="Unassembled WGS sequence"/>
</dbReference>
<evidence type="ECO:0000313" key="1">
    <source>
        <dbReference type="EMBL" id="NLR76974.1"/>
    </source>
</evidence>
<accession>A0A847SA97</accession>
<dbReference type="AlphaFoldDB" id="A0A847SA97"/>
<dbReference type="RefSeq" id="WP_168878651.1">
    <property type="nucleotide sequence ID" value="NZ_JABAIM010000006.1"/>
</dbReference>
<comment type="caution">
    <text evidence="1">The sequence shown here is derived from an EMBL/GenBank/DDBJ whole genome shotgun (WGS) entry which is preliminary data.</text>
</comment>
<organism evidence="1 2">
    <name type="scientific">Leeia aquatica</name>
    <dbReference type="NCBI Taxonomy" id="2725557"/>
    <lineage>
        <taxon>Bacteria</taxon>
        <taxon>Pseudomonadati</taxon>
        <taxon>Pseudomonadota</taxon>
        <taxon>Betaproteobacteria</taxon>
        <taxon>Neisseriales</taxon>
        <taxon>Leeiaceae</taxon>
        <taxon>Leeia</taxon>
    </lineage>
</organism>
<reference evidence="1 2" key="1">
    <citation type="submission" date="2020-04" db="EMBL/GenBank/DDBJ databases">
        <title>Draft genome of Leeia sp. IMCC25680.</title>
        <authorList>
            <person name="Song J."/>
            <person name="Cho J.-C."/>
        </authorList>
    </citation>
    <scope>NUCLEOTIDE SEQUENCE [LARGE SCALE GENOMIC DNA]</scope>
    <source>
        <strain evidence="1 2">IMCC25680</strain>
    </source>
</reference>
<protein>
    <submittedName>
        <fullName evidence="1">Uncharacterized protein</fullName>
    </submittedName>
</protein>
<gene>
    <name evidence="1" type="ORF">HF682_17535</name>
</gene>
<keyword evidence="2" id="KW-1185">Reference proteome</keyword>
<name>A0A847SA97_9NEIS</name>
<dbReference type="EMBL" id="JABAIM010000006">
    <property type="protein sequence ID" value="NLR76974.1"/>
    <property type="molecule type" value="Genomic_DNA"/>
</dbReference>
<proteinExistence type="predicted"/>
<evidence type="ECO:0000313" key="2">
    <source>
        <dbReference type="Proteomes" id="UP000587991"/>
    </source>
</evidence>
<sequence length="128" mass="15065">MGAIVIIGSVDLDNPIDIECRTSFLHKSYWGAFSDMLDEVLLPDFVKVHKSIKSEGWDFLWHLVFSELPREEFNLVIRLIKAHVTSSPPWHHRDYVLDEENYKKMAFDVWTDEIEPKMMKDPRYEPAA</sequence>